<accession>A0A9N9AZ37</accession>
<dbReference type="OrthoDB" id="10464644at2759"/>
<keyword evidence="2" id="KW-1185">Reference proteome</keyword>
<name>A0A9N9AZ37_9GLOM</name>
<proteinExistence type="predicted"/>
<evidence type="ECO:0000313" key="2">
    <source>
        <dbReference type="Proteomes" id="UP000789405"/>
    </source>
</evidence>
<protein>
    <submittedName>
        <fullName evidence="1">2020_t:CDS:1</fullName>
    </submittedName>
</protein>
<dbReference type="Proteomes" id="UP000789405">
    <property type="component" value="Unassembled WGS sequence"/>
</dbReference>
<reference evidence="1" key="1">
    <citation type="submission" date="2021-06" db="EMBL/GenBank/DDBJ databases">
        <authorList>
            <person name="Kallberg Y."/>
            <person name="Tangrot J."/>
            <person name="Rosling A."/>
        </authorList>
    </citation>
    <scope>NUCLEOTIDE SEQUENCE</scope>
    <source>
        <strain evidence="1">MA453B</strain>
    </source>
</reference>
<feature type="non-terminal residue" evidence="1">
    <location>
        <position position="74"/>
    </location>
</feature>
<gene>
    <name evidence="1" type="ORF">DERYTH_LOCUS5230</name>
</gene>
<comment type="caution">
    <text evidence="1">The sequence shown here is derived from an EMBL/GenBank/DDBJ whole genome shotgun (WGS) entry which is preliminary data.</text>
</comment>
<sequence>MNYAIFAKYGTSILNEKSKVQYTIFRNDDLYDRSDHAEGYFKSTKCLGNREYQELLAQIDCAIILNLKGELNSL</sequence>
<dbReference type="EMBL" id="CAJVPY010002144">
    <property type="protein sequence ID" value="CAG8550201.1"/>
    <property type="molecule type" value="Genomic_DNA"/>
</dbReference>
<dbReference type="AlphaFoldDB" id="A0A9N9AZ37"/>
<evidence type="ECO:0000313" key="1">
    <source>
        <dbReference type="EMBL" id="CAG8550201.1"/>
    </source>
</evidence>
<organism evidence="1 2">
    <name type="scientific">Dentiscutata erythropus</name>
    <dbReference type="NCBI Taxonomy" id="1348616"/>
    <lineage>
        <taxon>Eukaryota</taxon>
        <taxon>Fungi</taxon>
        <taxon>Fungi incertae sedis</taxon>
        <taxon>Mucoromycota</taxon>
        <taxon>Glomeromycotina</taxon>
        <taxon>Glomeromycetes</taxon>
        <taxon>Diversisporales</taxon>
        <taxon>Gigasporaceae</taxon>
        <taxon>Dentiscutata</taxon>
    </lineage>
</organism>